<evidence type="ECO:0000313" key="1">
    <source>
        <dbReference type="EMBL" id="EJD36433.1"/>
    </source>
</evidence>
<gene>
    <name evidence="1" type="ORF">AURDEDRAFT_130048</name>
</gene>
<organism evidence="1 2">
    <name type="scientific">Auricularia subglabra (strain TFB-10046 / SS5)</name>
    <name type="common">White-rot fungus</name>
    <name type="synonym">Auricularia delicata (strain TFB10046)</name>
    <dbReference type="NCBI Taxonomy" id="717982"/>
    <lineage>
        <taxon>Eukaryota</taxon>
        <taxon>Fungi</taxon>
        <taxon>Dikarya</taxon>
        <taxon>Basidiomycota</taxon>
        <taxon>Agaricomycotina</taxon>
        <taxon>Agaricomycetes</taxon>
        <taxon>Auriculariales</taxon>
        <taxon>Auriculariaceae</taxon>
        <taxon>Auricularia</taxon>
    </lineage>
</organism>
<dbReference type="AlphaFoldDB" id="J0CYP5"/>
<accession>J0CYP5</accession>
<dbReference type="InParanoid" id="J0CYP5"/>
<proteinExistence type="predicted"/>
<name>J0CYP5_AURST</name>
<sequence>MTDFHFDALLTVHSPICVPPFGYNTPYLYCYDASVGTGGSQIPVCVAQRVPRENHTELLPGGVSAQVVGHAYVKDGAICVDATSAERSEARPGDIEEPTVLVAFSGVVVSPDLVPGVLSISLVDVRVIGDGGDGEPATILRCRFDRSKHHLKKLRHLSLHTGVVISGTLVAVVDGHMLVDVHDVKFDENEPPCVALSAIRASPALRRLGNEACHWISFVLRGGKHGAHGNAFMAAAEASDSDESAWLEHVNGTVPVCRHLEICKTTYPLPIHQFRFCVVLRRVGLDEMGSGKRLKDGTALGWADQSVQELSTDLPSLRKMKARRALCER</sequence>
<dbReference type="Proteomes" id="UP000006514">
    <property type="component" value="Unassembled WGS sequence"/>
</dbReference>
<dbReference type="EMBL" id="JH687861">
    <property type="protein sequence ID" value="EJD36433.1"/>
    <property type="molecule type" value="Genomic_DNA"/>
</dbReference>
<dbReference type="KEGG" id="adl:AURDEDRAFT_130048"/>
<protein>
    <submittedName>
        <fullName evidence="1">Uncharacterized protein</fullName>
    </submittedName>
</protein>
<reference evidence="2" key="1">
    <citation type="journal article" date="2012" name="Science">
        <title>The Paleozoic origin of enzymatic lignin decomposition reconstructed from 31 fungal genomes.</title>
        <authorList>
            <person name="Floudas D."/>
            <person name="Binder M."/>
            <person name="Riley R."/>
            <person name="Barry K."/>
            <person name="Blanchette R.A."/>
            <person name="Henrissat B."/>
            <person name="Martinez A.T."/>
            <person name="Otillar R."/>
            <person name="Spatafora J.W."/>
            <person name="Yadav J.S."/>
            <person name="Aerts A."/>
            <person name="Benoit I."/>
            <person name="Boyd A."/>
            <person name="Carlson A."/>
            <person name="Copeland A."/>
            <person name="Coutinho P.M."/>
            <person name="de Vries R.P."/>
            <person name="Ferreira P."/>
            <person name="Findley K."/>
            <person name="Foster B."/>
            <person name="Gaskell J."/>
            <person name="Glotzer D."/>
            <person name="Gorecki P."/>
            <person name="Heitman J."/>
            <person name="Hesse C."/>
            <person name="Hori C."/>
            <person name="Igarashi K."/>
            <person name="Jurgens J.A."/>
            <person name="Kallen N."/>
            <person name="Kersten P."/>
            <person name="Kohler A."/>
            <person name="Kuees U."/>
            <person name="Kumar T.K.A."/>
            <person name="Kuo A."/>
            <person name="LaButti K."/>
            <person name="Larrondo L.F."/>
            <person name="Lindquist E."/>
            <person name="Ling A."/>
            <person name="Lombard V."/>
            <person name="Lucas S."/>
            <person name="Lundell T."/>
            <person name="Martin R."/>
            <person name="McLaughlin D.J."/>
            <person name="Morgenstern I."/>
            <person name="Morin E."/>
            <person name="Murat C."/>
            <person name="Nagy L.G."/>
            <person name="Nolan M."/>
            <person name="Ohm R.A."/>
            <person name="Patyshakuliyeva A."/>
            <person name="Rokas A."/>
            <person name="Ruiz-Duenas F.J."/>
            <person name="Sabat G."/>
            <person name="Salamov A."/>
            <person name="Samejima M."/>
            <person name="Schmutz J."/>
            <person name="Slot J.C."/>
            <person name="St John F."/>
            <person name="Stenlid J."/>
            <person name="Sun H."/>
            <person name="Sun S."/>
            <person name="Syed K."/>
            <person name="Tsang A."/>
            <person name="Wiebenga A."/>
            <person name="Young D."/>
            <person name="Pisabarro A."/>
            <person name="Eastwood D.C."/>
            <person name="Martin F."/>
            <person name="Cullen D."/>
            <person name="Grigoriev I.V."/>
            <person name="Hibbett D.S."/>
        </authorList>
    </citation>
    <scope>NUCLEOTIDE SEQUENCE [LARGE SCALE GENOMIC DNA]</scope>
    <source>
        <strain evidence="2">TFB10046</strain>
    </source>
</reference>
<evidence type="ECO:0000313" key="2">
    <source>
        <dbReference type="Proteomes" id="UP000006514"/>
    </source>
</evidence>
<keyword evidence="2" id="KW-1185">Reference proteome</keyword>